<dbReference type="PROSITE" id="PS00135">
    <property type="entry name" value="TRYPSIN_SER"/>
    <property type="match status" value="1"/>
</dbReference>
<reference evidence="9" key="1">
    <citation type="submission" date="2021-03" db="EMBL/GenBank/DDBJ databases">
        <authorList>
            <person name="Bekaert M."/>
        </authorList>
    </citation>
    <scope>NUCLEOTIDE SEQUENCE</scope>
</reference>
<dbReference type="SUPFAM" id="SSF50494">
    <property type="entry name" value="Trypsin-like serine proteases"/>
    <property type="match status" value="1"/>
</dbReference>
<feature type="region of interest" description="Disordered" evidence="6">
    <location>
        <begin position="271"/>
        <end position="314"/>
    </location>
</feature>
<dbReference type="InterPro" id="IPR009003">
    <property type="entry name" value="Peptidase_S1_PA"/>
</dbReference>
<dbReference type="Proteomes" id="UP000683360">
    <property type="component" value="Unassembled WGS sequence"/>
</dbReference>
<evidence type="ECO:0000313" key="9">
    <source>
        <dbReference type="EMBL" id="CAG2251502.1"/>
    </source>
</evidence>
<evidence type="ECO:0000256" key="3">
    <source>
        <dbReference type="ARBA" id="ARBA00022801"/>
    </source>
</evidence>
<dbReference type="GO" id="GO:0006508">
    <property type="term" value="P:proteolysis"/>
    <property type="evidence" value="ECO:0007669"/>
    <property type="project" value="UniProtKB-KW"/>
</dbReference>
<evidence type="ECO:0000259" key="8">
    <source>
        <dbReference type="PROSITE" id="PS50240"/>
    </source>
</evidence>
<dbReference type="OrthoDB" id="6068278at2759"/>
<evidence type="ECO:0000256" key="4">
    <source>
        <dbReference type="ARBA" id="ARBA00022825"/>
    </source>
</evidence>
<feature type="chain" id="PRO_5035762546" evidence="7">
    <location>
        <begin position="23"/>
        <end position="314"/>
    </location>
</feature>
<dbReference type="PANTHER" id="PTHR24252:SF7">
    <property type="entry name" value="HYALIN"/>
    <property type="match status" value="1"/>
</dbReference>
<evidence type="ECO:0000256" key="6">
    <source>
        <dbReference type="SAM" id="MobiDB-lite"/>
    </source>
</evidence>
<sequence>MMHRTVLLCGFIVIFMAAVTGAAVTKIVNGENADITDCPWQISLQRNENGADWKHVCGGTIINERWILSVAHCFENHLTASNYRIAAGSSFLSQMTVFRSVKQIVVHEDYKKPLENDNDLMLLELATPLTFGSTINKITLDDSQSNGFVGDDCKVSGWGNTDKVGGDSYPDRLQVAHLAVVSQEYCSTFYLPPHHIINIDSKKICLHENGTDVCDGDSGGPMSCKATDGSTKLVGLTSFGPENCDGSDPGVYTRVSAFLDWISNKMIMIPEKEDDPVDTNDEQNEKNRKNRKNKKNKKSKKNKNNKKGKKNKRN</sequence>
<dbReference type="InterPro" id="IPR033116">
    <property type="entry name" value="TRYPSIN_SER"/>
</dbReference>
<organism evidence="9 10">
    <name type="scientific">Mytilus edulis</name>
    <name type="common">Blue mussel</name>
    <dbReference type="NCBI Taxonomy" id="6550"/>
    <lineage>
        <taxon>Eukaryota</taxon>
        <taxon>Metazoa</taxon>
        <taxon>Spiralia</taxon>
        <taxon>Lophotrochozoa</taxon>
        <taxon>Mollusca</taxon>
        <taxon>Bivalvia</taxon>
        <taxon>Autobranchia</taxon>
        <taxon>Pteriomorphia</taxon>
        <taxon>Mytilida</taxon>
        <taxon>Mytiloidea</taxon>
        <taxon>Mytilidae</taxon>
        <taxon>Mytilinae</taxon>
        <taxon>Mytilus</taxon>
    </lineage>
</organism>
<dbReference type="AlphaFoldDB" id="A0A8S3V9J9"/>
<proteinExistence type="predicted"/>
<dbReference type="PRINTS" id="PR00722">
    <property type="entry name" value="CHYMOTRYPSIN"/>
</dbReference>
<comment type="caution">
    <text evidence="9">The sequence shown here is derived from an EMBL/GenBank/DDBJ whole genome shotgun (WGS) entry which is preliminary data.</text>
</comment>
<evidence type="ECO:0000256" key="2">
    <source>
        <dbReference type="ARBA" id="ARBA00022729"/>
    </source>
</evidence>
<feature type="compositionally biased region" description="Acidic residues" evidence="6">
    <location>
        <begin position="272"/>
        <end position="282"/>
    </location>
</feature>
<keyword evidence="2 7" id="KW-0732">Signal</keyword>
<dbReference type="EMBL" id="CAJPWZ010003090">
    <property type="protein sequence ID" value="CAG2251502.1"/>
    <property type="molecule type" value="Genomic_DNA"/>
</dbReference>
<keyword evidence="1" id="KW-0645">Protease</keyword>
<evidence type="ECO:0000256" key="7">
    <source>
        <dbReference type="SAM" id="SignalP"/>
    </source>
</evidence>
<gene>
    <name evidence="9" type="ORF">MEDL_63129</name>
</gene>
<evidence type="ECO:0000256" key="5">
    <source>
        <dbReference type="ARBA" id="ARBA00023157"/>
    </source>
</evidence>
<dbReference type="Gene3D" id="2.40.10.10">
    <property type="entry name" value="Trypsin-like serine proteases"/>
    <property type="match status" value="1"/>
</dbReference>
<dbReference type="GO" id="GO:0004252">
    <property type="term" value="F:serine-type endopeptidase activity"/>
    <property type="evidence" value="ECO:0007669"/>
    <property type="project" value="UniProtKB-EC"/>
</dbReference>
<evidence type="ECO:0000256" key="1">
    <source>
        <dbReference type="ARBA" id="ARBA00022670"/>
    </source>
</evidence>
<evidence type="ECO:0000313" key="10">
    <source>
        <dbReference type="Proteomes" id="UP000683360"/>
    </source>
</evidence>
<dbReference type="PROSITE" id="PS50240">
    <property type="entry name" value="TRYPSIN_DOM"/>
    <property type="match status" value="1"/>
</dbReference>
<dbReference type="InterPro" id="IPR001254">
    <property type="entry name" value="Trypsin_dom"/>
</dbReference>
<keyword evidence="10" id="KW-1185">Reference proteome</keyword>
<dbReference type="EC" id="3.4.21.34" evidence="9"/>
<dbReference type="InterPro" id="IPR043504">
    <property type="entry name" value="Peptidase_S1_PA_chymotrypsin"/>
</dbReference>
<dbReference type="PANTHER" id="PTHR24252">
    <property type="entry name" value="ACROSIN-RELATED"/>
    <property type="match status" value="1"/>
</dbReference>
<feature type="compositionally biased region" description="Basic residues" evidence="6">
    <location>
        <begin position="288"/>
        <end position="314"/>
    </location>
</feature>
<keyword evidence="5" id="KW-1015">Disulfide bond</keyword>
<protein>
    <submittedName>
        <fullName evidence="9">KLKB1</fullName>
        <ecNumber evidence="9">3.4.21.34</ecNumber>
    </submittedName>
</protein>
<keyword evidence="3 9" id="KW-0378">Hydrolase</keyword>
<dbReference type="Pfam" id="PF00089">
    <property type="entry name" value="Trypsin"/>
    <property type="match status" value="1"/>
</dbReference>
<accession>A0A8S3V9J9</accession>
<feature type="signal peptide" evidence="7">
    <location>
        <begin position="1"/>
        <end position="22"/>
    </location>
</feature>
<dbReference type="CDD" id="cd00190">
    <property type="entry name" value="Tryp_SPc"/>
    <property type="match status" value="1"/>
</dbReference>
<feature type="domain" description="Peptidase S1" evidence="8">
    <location>
        <begin position="27"/>
        <end position="267"/>
    </location>
</feature>
<dbReference type="SMART" id="SM00020">
    <property type="entry name" value="Tryp_SPc"/>
    <property type="match status" value="1"/>
</dbReference>
<name>A0A8S3V9J9_MYTED</name>
<keyword evidence="4" id="KW-0720">Serine protease</keyword>
<dbReference type="InterPro" id="IPR001314">
    <property type="entry name" value="Peptidase_S1A"/>
</dbReference>
<dbReference type="FunFam" id="2.40.10.10:FF:000120">
    <property type="entry name" value="Putative serine protease"/>
    <property type="match status" value="1"/>
</dbReference>